<dbReference type="PANTHER" id="PTHR43047:SF72">
    <property type="entry name" value="OSMOSENSING HISTIDINE PROTEIN KINASE SLN1"/>
    <property type="match status" value="1"/>
</dbReference>
<evidence type="ECO:0000259" key="20">
    <source>
        <dbReference type="PROSITE" id="PS50109"/>
    </source>
</evidence>
<evidence type="ECO:0000256" key="8">
    <source>
        <dbReference type="ARBA" id="ARBA00022692"/>
    </source>
</evidence>
<feature type="modified residue" description="4-aspartylphosphate" evidence="17">
    <location>
        <position position="1023"/>
    </location>
</feature>
<keyword evidence="11" id="KW-0418">Kinase</keyword>
<evidence type="ECO:0000313" key="24">
    <source>
        <dbReference type="EMBL" id="MEM4990757.1"/>
    </source>
</evidence>
<dbReference type="Pfam" id="PF00512">
    <property type="entry name" value="HisKA"/>
    <property type="match status" value="1"/>
</dbReference>
<dbReference type="EMBL" id="JBANDC010000032">
    <property type="protein sequence ID" value="MEM4990757.1"/>
    <property type="molecule type" value="Genomic_DNA"/>
</dbReference>
<evidence type="ECO:0000259" key="21">
    <source>
        <dbReference type="PROSITE" id="PS50110"/>
    </source>
</evidence>
<dbReference type="InterPro" id="IPR049871">
    <property type="entry name" value="BvgS-like_periplasmic2"/>
</dbReference>
<keyword evidence="9 19" id="KW-0732">Signal</keyword>
<keyword evidence="6 17" id="KW-0597">Phosphoprotein</keyword>
<feature type="modified residue" description="Phosphohistidine" evidence="16">
    <location>
        <position position="1161"/>
    </location>
</feature>
<accession>A0ABU9Q3J1</accession>
<evidence type="ECO:0000256" key="14">
    <source>
        <dbReference type="ARBA" id="ARBA00023012"/>
    </source>
</evidence>
<dbReference type="SMART" id="SM00388">
    <property type="entry name" value="HisKA"/>
    <property type="match status" value="1"/>
</dbReference>
<dbReference type="Gene3D" id="3.40.50.2300">
    <property type="match status" value="1"/>
</dbReference>
<dbReference type="Pfam" id="PF02518">
    <property type="entry name" value="HATPase_c"/>
    <property type="match status" value="1"/>
</dbReference>
<gene>
    <name evidence="24" type="ORF">V8G57_25440</name>
</gene>
<keyword evidence="12" id="KW-0067">ATP-binding</keyword>
<dbReference type="PROSITE" id="PS50109">
    <property type="entry name" value="HIS_KIN"/>
    <property type="match status" value="1"/>
</dbReference>
<dbReference type="SUPFAM" id="SSF52172">
    <property type="entry name" value="CheY-like"/>
    <property type="match status" value="1"/>
</dbReference>
<comment type="subcellular location">
    <subcellularLocation>
        <location evidence="2">Cell inner membrane</location>
        <topology evidence="2">Multi-pass membrane protein</topology>
    </subcellularLocation>
</comment>
<dbReference type="InterPro" id="IPR049870">
    <property type="entry name" value="BvgS-like_periplasmic1"/>
</dbReference>
<keyword evidence="25" id="KW-1185">Reference proteome</keyword>
<dbReference type="CDD" id="cd13705">
    <property type="entry name" value="PBP2_BvgS_D1"/>
    <property type="match status" value="1"/>
</dbReference>
<feature type="chain" id="PRO_5045216185" description="histidine kinase" evidence="19">
    <location>
        <begin position="26"/>
        <end position="1224"/>
    </location>
</feature>
<dbReference type="InterPro" id="IPR013656">
    <property type="entry name" value="PAS_4"/>
</dbReference>
<dbReference type="CDD" id="cd00082">
    <property type="entry name" value="HisKA"/>
    <property type="match status" value="1"/>
</dbReference>
<evidence type="ECO:0000259" key="23">
    <source>
        <dbReference type="PROSITE" id="PS50894"/>
    </source>
</evidence>
<dbReference type="SMART" id="SM00448">
    <property type="entry name" value="REC"/>
    <property type="match status" value="1"/>
</dbReference>
<dbReference type="Pfam" id="PF08448">
    <property type="entry name" value="PAS_4"/>
    <property type="match status" value="1"/>
</dbReference>
<evidence type="ECO:0000256" key="6">
    <source>
        <dbReference type="ARBA" id="ARBA00022553"/>
    </source>
</evidence>
<keyword evidence="13 18" id="KW-1133">Transmembrane helix</keyword>
<keyword evidence="8 18" id="KW-0812">Transmembrane</keyword>
<dbReference type="InterPro" id="IPR036890">
    <property type="entry name" value="HATPase_C_sf"/>
</dbReference>
<dbReference type="SMART" id="SM00062">
    <property type="entry name" value="PBPb"/>
    <property type="match status" value="2"/>
</dbReference>
<evidence type="ECO:0000256" key="1">
    <source>
        <dbReference type="ARBA" id="ARBA00000085"/>
    </source>
</evidence>
<keyword evidence="5" id="KW-0997">Cell inner membrane</keyword>
<evidence type="ECO:0000256" key="13">
    <source>
        <dbReference type="ARBA" id="ARBA00022989"/>
    </source>
</evidence>
<evidence type="ECO:0000256" key="2">
    <source>
        <dbReference type="ARBA" id="ARBA00004429"/>
    </source>
</evidence>
<dbReference type="SMART" id="SM00387">
    <property type="entry name" value="HATPase_c"/>
    <property type="match status" value="1"/>
</dbReference>
<evidence type="ECO:0000256" key="4">
    <source>
        <dbReference type="ARBA" id="ARBA00022475"/>
    </source>
</evidence>
<organism evidence="24 25">
    <name type="scientific">Collimonas rhizosphaerae</name>
    <dbReference type="NCBI Taxonomy" id="3126357"/>
    <lineage>
        <taxon>Bacteria</taxon>
        <taxon>Pseudomonadati</taxon>
        <taxon>Pseudomonadota</taxon>
        <taxon>Betaproteobacteria</taxon>
        <taxon>Burkholderiales</taxon>
        <taxon>Oxalobacteraceae</taxon>
        <taxon>Collimonas</taxon>
    </lineage>
</organism>
<dbReference type="SUPFAM" id="SSF47226">
    <property type="entry name" value="Histidine-containing phosphotransfer domain, HPT domain"/>
    <property type="match status" value="1"/>
</dbReference>
<dbReference type="RefSeq" id="WP_342831790.1">
    <property type="nucleotide sequence ID" value="NZ_JBANDC010000032.1"/>
</dbReference>
<evidence type="ECO:0000256" key="17">
    <source>
        <dbReference type="PROSITE-ProRule" id="PRU00169"/>
    </source>
</evidence>
<evidence type="ECO:0000256" key="15">
    <source>
        <dbReference type="ARBA" id="ARBA00023136"/>
    </source>
</evidence>
<keyword evidence="4" id="KW-1003">Cell membrane</keyword>
<comment type="caution">
    <text evidence="24">The sequence shown here is derived from an EMBL/GenBank/DDBJ whole genome shotgun (WGS) entry which is preliminary data.</text>
</comment>
<evidence type="ECO:0000256" key="5">
    <source>
        <dbReference type="ARBA" id="ARBA00022519"/>
    </source>
</evidence>
<dbReference type="SUPFAM" id="SSF47384">
    <property type="entry name" value="Homodimeric domain of signal transducing histidine kinase"/>
    <property type="match status" value="1"/>
</dbReference>
<dbReference type="InterPro" id="IPR001638">
    <property type="entry name" value="Solute-binding_3/MltF_N"/>
</dbReference>
<dbReference type="PROSITE" id="PS50894">
    <property type="entry name" value="HPT"/>
    <property type="match status" value="1"/>
</dbReference>
<evidence type="ECO:0000256" key="16">
    <source>
        <dbReference type="PROSITE-ProRule" id="PRU00110"/>
    </source>
</evidence>
<dbReference type="EC" id="2.7.13.3" evidence="3"/>
<evidence type="ECO:0000256" key="19">
    <source>
        <dbReference type="SAM" id="SignalP"/>
    </source>
</evidence>
<keyword evidence="15 18" id="KW-0472">Membrane</keyword>
<dbReference type="CDD" id="cd16922">
    <property type="entry name" value="HATPase_EvgS-ArcB-TorS-like"/>
    <property type="match status" value="1"/>
</dbReference>
<dbReference type="Pfam" id="PF00497">
    <property type="entry name" value="SBP_bac_3"/>
    <property type="match status" value="2"/>
</dbReference>
<dbReference type="PANTHER" id="PTHR43047">
    <property type="entry name" value="TWO-COMPONENT HISTIDINE PROTEIN KINASE"/>
    <property type="match status" value="1"/>
</dbReference>
<dbReference type="PRINTS" id="PR00344">
    <property type="entry name" value="BCTRLSENSOR"/>
</dbReference>
<comment type="catalytic activity">
    <reaction evidence="1">
        <text>ATP + protein L-histidine = ADP + protein N-phospho-L-histidine.</text>
        <dbReference type="EC" id="2.7.13.3"/>
    </reaction>
</comment>
<feature type="signal peptide" evidence="19">
    <location>
        <begin position="1"/>
        <end position="25"/>
    </location>
</feature>
<evidence type="ECO:0000256" key="12">
    <source>
        <dbReference type="ARBA" id="ARBA00022840"/>
    </source>
</evidence>
<dbReference type="PROSITE" id="PS50112">
    <property type="entry name" value="PAS"/>
    <property type="match status" value="1"/>
</dbReference>
<evidence type="ECO:0000256" key="10">
    <source>
        <dbReference type="ARBA" id="ARBA00022741"/>
    </source>
</evidence>
<dbReference type="InterPro" id="IPR011006">
    <property type="entry name" value="CheY-like_superfamily"/>
</dbReference>
<dbReference type="SMART" id="SM00073">
    <property type="entry name" value="HPT"/>
    <property type="match status" value="1"/>
</dbReference>
<keyword evidence="14" id="KW-0902">Two-component regulatory system</keyword>
<keyword evidence="7" id="KW-0808">Transferase</keyword>
<reference evidence="24 25" key="1">
    <citation type="submission" date="2024-02" db="EMBL/GenBank/DDBJ databases">
        <title>Draft genome sequence of Collimonas sp. strain H4R21, an effective mineral-weathering bacterial strain isolated from the beech rhizosphere.</title>
        <authorList>
            <person name="Morin E."/>
            <person name="Uroz S."/>
            <person name="Leveau J.H.J."/>
            <person name="Kumar R."/>
            <person name="Rey M.W."/>
            <person name="Pham J."/>
        </authorList>
    </citation>
    <scope>NUCLEOTIDE SEQUENCE [LARGE SCALE GENOMIC DNA]</scope>
    <source>
        <strain evidence="24 25">H4R21</strain>
    </source>
</reference>
<name>A0ABU9Q3J1_9BURK</name>
<feature type="domain" description="Histidine kinase" evidence="20">
    <location>
        <begin position="729"/>
        <end position="952"/>
    </location>
</feature>
<dbReference type="Gene3D" id="3.30.450.20">
    <property type="entry name" value="PAS domain"/>
    <property type="match status" value="1"/>
</dbReference>
<feature type="transmembrane region" description="Helical" evidence="18">
    <location>
        <begin position="546"/>
        <end position="567"/>
    </location>
</feature>
<feature type="domain" description="Response regulatory" evidence="21">
    <location>
        <begin position="974"/>
        <end position="1094"/>
    </location>
</feature>
<evidence type="ECO:0000256" key="18">
    <source>
        <dbReference type="SAM" id="Phobius"/>
    </source>
</evidence>
<evidence type="ECO:0000256" key="7">
    <source>
        <dbReference type="ARBA" id="ARBA00022679"/>
    </source>
</evidence>
<evidence type="ECO:0000256" key="9">
    <source>
        <dbReference type="ARBA" id="ARBA00022729"/>
    </source>
</evidence>
<keyword evidence="10" id="KW-0547">Nucleotide-binding</keyword>
<dbReference type="SMART" id="SM00091">
    <property type="entry name" value="PAS"/>
    <property type="match status" value="1"/>
</dbReference>
<dbReference type="InterPro" id="IPR004358">
    <property type="entry name" value="Sig_transdc_His_kin-like_C"/>
</dbReference>
<dbReference type="InterPro" id="IPR003661">
    <property type="entry name" value="HisK_dim/P_dom"/>
</dbReference>
<dbReference type="Pfam" id="PF01627">
    <property type="entry name" value="Hpt"/>
    <property type="match status" value="1"/>
</dbReference>
<dbReference type="Gene3D" id="3.30.565.10">
    <property type="entry name" value="Histidine kinase-like ATPase, C-terminal domain"/>
    <property type="match status" value="1"/>
</dbReference>
<dbReference type="InterPro" id="IPR003594">
    <property type="entry name" value="HATPase_dom"/>
</dbReference>
<dbReference type="Pfam" id="PF00072">
    <property type="entry name" value="Response_reg"/>
    <property type="match status" value="1"/>
</dbReference>
<dbReference type="InterPro" id="IPR035965">
    <property type="entry name" value="PAS-like_dom_sf"/>
</dbReference>
<dbReference type="InterPro" id="IPR005467">
    <property type="entry name" value="His_kinase_dom"/>
</dbReference>
<dbReference type="SUPFAM" id="SSF55785">
    <property type="entry name" value="PYP-like sensor domain (PAS domain)"/>
    <property type="match status" value="1"/>
</dbReference>
<protein>
    <recommendedName>
        <fullName evidence="3">histidine kinase</fullName>
        <ecNumber evidence="3">2.7.13.3</ecNumber>
    </recommendedName>
</protein>
<dbReference type="Gene3D" id="1.20.120.160">
    <property type="entry name" value="HPT domain"/>
    <property type="match status" value="1"/>
</dbReference>
<dbReference type="SUPFAM" id="SSF53850">
    <property type="entry name" value="Periplasmic binding protein-like II"/>
    <property type="match status" value="2"/>
</dbReference>
<evidence type="ECO:0000259" key="22">
    <source>
        <dbReference type="PROSITE" id="PS50112"/>
    </source>
</evidence>
<dbReference type="Proteomes" id="UP001495910">
    <property type="component" value="Unassembled WGS sequence"/>
</dbReference>
<dbReference type="SUPFAM" id="SSF55874">
    <property type="entry name" value="ATPase domain of HSP90 chaperone/DNA topoisomerase II/histidine kinase"/>
    <property type="match status" value="1"/>
</dbReference>
<dbReference type="Gene3D" id="1.10.287.130">
    <property type="match status" value="1"/>
</dbReference>
<evidence type="ECO:0000256" key="11">
    <source>
        <dbReference type="ARBA" id="ARBA00022777"/>
    </source>
</evidence>
<feature type="domain" description="HPt" evidence="23">
    <location>
        <begin position="1122"/>
        <end position="1216"/>
    </location>
</feature>
<dbReference type="Gene3D" id="3.40.190.10">
    <property type="entry name" value="Periplasmic binding protein-like II"/>
    <property type="match status" value="4"/>
</dbReference>
<dbReference type="InterPro" id="IPR000014">
    <property type="entry name" value="PAS"/>
</dbReference>
<dbReference type="CDD" id="cd13707">
    <property type="entry name" value="PBP2_BvgS_D2"/>
    <property type="match status" value="1"/>
</dbReference>
<dbReference type="InterPro" id="IPR008207">
    <property type="entry name" value="Sig_transdc_His_kin_Hpt_dom"/>
</dbReference>
<dbReference type="PROSITE" id="PS50110">
    <property type="entry name" value="RESPONSE_REGULATORY"/>
    <property type="match status" value="1"/>
</dbReference>
<evidence type="ECO:0000256" key="3">
    <source>
        <dbReference type="ARBA" id="ARBA00012438"/>
    </source>
</evidence>
<dbReference type="CDD" id="cd17546">
    <property type="entry name" value="REC_hyHK_CKI1_RcsC-like"/>
    <property type="match status" value="1"/>
</dbReference>
<dbReference type="CDD" id="cd00088">
    <property type="entry name" value="HPT"/>
    <property type="match status" value="1"/>
</dbReference>
<evidence type="ECO:0000313" key="25">
    <source>
        <dbReference type="Proteomes" id="UP001495910"/>
    </source>
</evidence>
<dbReference type="InterPro" id="IPR036641">
    <property type="entry name" value="HPT_dom_sf"/>
</dbReference>
<proteinExistence type="predicted"/>
<sequence>MASSKETCRHLMVLMVLVLCCGTGAAVETAGEASIERLQLLDRPVEQSLNFHLSGADWRWLGKKRTLVLGTVGPPNRPPFDLTNNDQDFDGLTADYAALLAKHLGVSVEVRRYPTRGAANVALAKGDIDLLGLSRQRDLPSEDFALSRPYVKDRTASVVRIGEHRLAGKAGAAPRVAIVTGYLPDDEVRRLYPSAILTPFSSAQKAIAAVAYGQVDLFLGDAVSASYLINKSYFNDVQLDGYATGRQDGVGFAVQRKESVLLRVLDTVLQAIPEQVHESMLRRWGVGLDFRLSSTMPALTAVEQRWIAQHPKIKVLVSGVLAPVTFFDEGGQFNGVVSDYLRLVRLQTGLEFEVIRVDSIQEMVKEVRDGRADLIGSVAISADRLADIAFTRPYLINSFVLVTRDDGKPVADVSRLRGKKLAIQAGNPLVPLLRKQYPDVELVLTDYAMTAFEQLDRGQVDGAVQTQIVASYFISRFFHGKLHIAASIDDEAARLAMGVRRGEPELRDILNKVLLSVSPAEAIMLTNRWREKSDTGPSSWNTYRSLIFQIAGGAMLLILATLFWIVYLRRQIRKRHLAERALDDQLEFMRALIDGTPHPIYVRDLQARLIECNRSYLEAMGGEREDVMGKTLPEATILSDESAQILHATYLQTMKDGKAEFADRDIAFGQRSLKIYHWTLPFNDTRGHPAGMIGGWIDISEREELVNALQMAKDTADEANRAKSTFLATMSHEIRTPMNAIIGMLELVLKRGDEGRWDRQSITVAYDSAKTLLGLIGDILDIAKIESGKLELVPERANLRELVEAVSRVFDGLARQKGLTLRTFIDAEAGVDVLIDPMRFKQILSNLVSNAIKFTDEGQVTIRVDTRDDGDARLAVQLMVTDTGQGIAQDEQAKLFSSFVQVSPRNAKEAGNGTGLGLAISRKLAQMMGGGIELQSEPGVGTQVMVTFTVAAMEAFDISTAPIAMTARKSNRLRVLVVDDNVANRLVLCQQLEYLGHEVQYAEDGARALQIWRVNDVDLVMTDCNMPVMNGYQLAREIRHAESQCDEENHCVIWGYTANAQPQEVQRCKASGMNDCLFKPIGLDDLQRRLTAGLSHGVIDEMSMTTAPLFEVRSLEAMTKGNFMLMSKLANELIKSNRSDALLLSQRAATADWLAVSDVAHSIKGASTIVGGRILSDAAAELESLCRDGAAEADLRRGMSVVLREIARLEESLEKWLSAALPEV</sequence>
<dbReference type="NCBIfam" id="TIGR00229">
    <property type="entry name" value="sensory_box"/>
    <property type="match status" value="1"/>
</dbReference>
<dbReference type="InterPro" id="IPR001789">
    <property type="entry name" value="Sig_transdc_resp-reg_receiver"/>
</dbReference>
<dbReference type="InterPro" id="IPR036097">
    <property type="entry name" value="HisK_dim/P_sf"/>
</dbReference>
<feature type="domain" description="PAS" evidence="22">
    <location>
        <begin position="585"/>
        <end position="657"/>
    </location>
</feature>